<gene>
    <name evidence="6" type="ORF">F8154_14090</name>
</gene>
<dbReference type="RefSeq" id="WP_151862259.1">
    <property type="nucleotide sequence ID" value="NZ_WBZC01000070.1"/>
</dbReference>
<organism evidence="6 7">
    <name type="scientific">Alkaliphilus pronyensis</name>
    <dbReference type="NCBI Taxonomy" id="1482732"/>
    <lineage>
        <taxon>Bacteria</taxon>
        <taxon>Bacillati</taxon>
        <taxon>Bacillota</taxon>
        <taxon>Clostridia</taxon>
        <taxon>Peptostreptococcales</taxon>
        <taxon>Natronincolaceae</taxon>
        <taxon>Alkaliphilus</taxon>
    </lineage>
</organism>
<dbReference type="Proteomes" id="UP000432715">
    <property type="component" value="Unassembled WGS sequence"/>
</dbReference>
<comment type="similarity">
    <text evidence="1">Belongs to the ABC transporter superfamily.</text>
</comment>
<dbReference type="InterPro" id="IPR003593">
    <property type="entry name" value="AAA+_ATPase"/>
</dbReference>
<comment type="caution">
    <text evidence="6">The sequence shown here is derived from an EMBL/GenBank/DDBJ whole genome shotgun (WGS) entry which is preliminary data.</text>
</comment>
<dbReference type="InterPro" id="IPR017911">
    <property type="entry name" value="MacB-like_ATP-bd"/>
</dbReference>
<dbReference type="Gene3D" id="3.40.50.300">
    <property type="entry name" value="P-loop containing nucleotide triphosphate hydrolases"/>
    <property type="match status" value="1"/>
</dbReference>
<keyword evidence="4 6" id="KW-0067">ATP-binding</keyword>
<evidence type="ECO:0000313" key="6">
    <source>
        <dbReference type="EMBL" id="KAB3530290.1"/>
    </source>
</evidence>
<keyword evidence="2" id="KW-0813">Transport</keyword>
<name>A0A6I0EWP3_9FIRM</name>
<dbReference type="AlphaFoldDB" id="A0A6I0EWP3"/>
<feature type="domain" description="ABC transporter" evidence="5">
    <location>
        <begin position="5"/>
        <end position="244"/>
    </location>
</feature>
<dbReference type="InterPro" id="IPR027417">
    <property type="entry name" value="P-loop_NTPase"/>
</dbReference>
<dbReference type="GO" id="GO:0016887">
    <property type="term" value="F:ATP hydrolysis activity"/>
    <property type="evidence" value="ECO:0007669"/>
    <property type="project" value="InterPro"/>
</dbReference>
<evidence type="ECO:0000256" key="4">
    <source>
        <dbReference type="ARBA" id="ARBA00022840"/>
    </source>
</evidence>
<dbReference type="PROSITE" id="PS50893">
    <property type="entry name" value="ABC_TRANSPORTER_2"/>
    <property type="match status" value="1"/>
</dbReference>
<evidence type="ECO:0000256" key="1">
    <source>
        <dbReference type="ARBA" id="ARBA00005417"/>
    </source>
</evidence>
<evidence type="ECO:0000256" key="2">
    <source>
        <dbReference type="ARBA" id="ARBA00022448"/>
    </source>
</evidence>
<dbReference type="FunFam" id="3.40.50.300:FF:000032">
    <property type="entry name" value="Export ABC transporter ATP-binding protein"/>
    <property type="match status" value="1"/>
</dbReference>
<evidence type="ECO:0000256" key="3">
    <source>
        <dbReference type="ARBA" id="ARBA00022741"/>
    </source>
</evidence>
<dbReference type="EMBL" id="WBZC01000070">
    <property type="protein sequence ID" value="KAB3530290.1"/>
    <property type="molecule type" value="Genomic_DNA"/>
</dbReference>
<proteinExistence type="inferred from homology"/>
<dbReference type="GO" id="GO:0005524">
    <property type="term" value="F:ATP binding"/>
    <property type="evidence" value="ECO:0007669"/>
    <property type="project" value="UniProtKB-KW"/>
</dbReference>
<dbReference type="GO" id="GO:0098796">
    <property type="term" value="C:membrane protein complex"/>
    <property type="evidence" value="ECO:0007669"/>
    <property type="project" value="UniProtKB-ARBA"/>
</dbReference>
<protein>
    <submittedName>
        <fullName evidence="6">ABC transporter ATP-binding protein</fullName>
    </submittedName>
</protein>
<dbReference type="GO" id="GO:0022857">
    <property type="term" value="F:transmembrane transporter activity"/>
    <property type="evidence" value="ECO:0007669"/>
    <property type="project" value="UniProtKB-ARBA"/>
</dbReference>
<dbReference type="SMART" id="SM00382">
    <property type="entry name" value="AAA"/>
    <property type="match status" value="1"/>
</dbReference>
<keyword evidence="3" id="KW-0547">Nucleotide-binding</keyword>
<dbReference type="OrthoDB" id="9802264at2"/>
<reference evidence="6 7" key="1">
    <citation type="submission" date="2019-10" db="EMBL/GenBank/DDBJ databases">
        <title>Alkaliphilus serpentinus sp. nov. and Alkaliphilus pronyensis sp. nov., two novel anaerobic alkaliphilic species isolated from the serpentinized-hosted hydrothermal field of the Prony Bay (New Caledonia).</title>
        <authorList>
            <person name="Postec A."/>
        </authorList>
    </citation>
    <scope>NUCLEOTIDE SEQUENCE [LARGE SCALE GENOMIC DNA]</scope>
    <source>
        <strain evidence="6 7">LacV</strain>
    </source>
</reference>
<dbReference type="PANTHER" id="PTHR42798:SF7">
    <property type="entry name" value="ALPHA-D-RIBOSE 1-METHYLPHOSPHONATE 5-TRIPHOSPHATE SYNTHASE SUBUNIT PHNL"/>
    <property type="match status" value="1"/>
</dbReference>
<accession>A0A6I0EWP3</accession>
<evidence type="ECO:0000259" key="5">
    <source>
        <dbReference type="PROSITE" id="PS50893"/>
    </source>
</evidence>
<evidence type="ECO:0000313" key="7">
    <source>
        <dbReference type="Proteomes" id="UP000432715"/>
    </source>
</evidence>
<dbReference type="SUPFAM" id="SSF52540">
    <property type="entry name" value="P-loop containing nucleoside triphosphate hydrolases"/>
    <property type="match status" value="1"/>
</dbReference>
<sequence length="266" mass="29525">MKKVVEAKEIKKVYGLKGTVFPVLHGIDLTVLEGEFAGIMGPSGSGKTTLLNILATIDQPTSGDIKIDGESILNMNEEQLSAFRRDKLGFIFQDYNLLDTLTVKENILLPLAIAKIKVWELEGRVDEIADKFGIRPILEKYPYQISGGQKQRTAASRAIISNPSLILADEPTGALDSKSATDLLESLKSLNKQDKATILMVTHDAFAASYCKRVLFIKDGNIFTELVKENTSRKDFFKKLLDVLNMLGGSESDIICCSKEKYKREF</sequence>
<keyword evidence="7" id="KW-1185">Reference proteome</keyword>
<dbReference type="CDD" id="cd03255">
    <property type="entry name" value="ABC_MJ0796_LolCDE_FtsE"/>
    <property type="match status" value="1"/>
</dbReference>
<dbReference type="PANTHER" id="PTHR42798">
    <property type="entry name" value="LIPOPROTEIN-RELEASING SYSTEM ATP-BINDING PROTEIN LOLD"/>
    <property type="match status" value="1"/>
</dbReference>
<dbReference type="Pfam" id="PF00005">
    <property type="entry name" value="ABC_tran"/>
    <property type="match status" value="1"/>
</dbReference>
<dbReference type="InterPro" id="IPR003439">
    <property type="entry name" value="ABC_transporter-like_ATP-bd"/>
</dbReference>